<proteinExistence type="inferred from homology"/>
<dbReference type="GO" id="GO:0007399">
    <property type="term" value="P:nervous system development"/>
    <property type="evidence" value="ECO:0007669"/>
    <property type="project" value="UniProtKB-ARBA"/>
</dbReference>
<name>A0A672J7L6_SALFA</name>
<accession>A0A672J7L6</accession>
<dbReference type="InterPro" id="IPR014756">
    <property type="entry name" value="Ig_E-set"/>
</dbReference>
<dbReference type="InterPro" id="IPR057106">
    <property type="entry name" value="NXPE4_C"/>
</dbReference>
<evidence type="ECO:0000259" key="3">
    <source>
        <dbReference type="Pfam" id="PF24536"/>
    </source>
</evidence>
<dbReference type="InterPro" id="IPR013783">
    <property type="entry name" value="Ig-like_fold"/>
</dbReference>
<dbReference type="InParanoid" id="A0A672J7L6"/>
<comment type="similarity">
    <text evidence="1">Belongs to the NXPE family.</text>
</comment>
<evidence type="ECO:0000256" key="2">
    <source>
        <dbReference type="SAM" id="Phobius"/>
    </source>
</evidence>
<keyword evidence="5" id="KW-1185">Reference proteome</keyword>
<gene>
    <name evidence="4" type="primary">LOC115404556</name>
</gene>
<reference evidence="4" key="2">
    <citation type="submission" date="2025-08" db="UniProtKB">
        <authorList>
            <consortium name="Ensembl"/>
        </authorList>
    </citation>
    <scope>IDENTIFICATION</scope>
</reference>
<dbReference type="Pfam" id="PF24536">
    <property type="entry name" value="NXPE4_C"/>
    <property type="match status" value="1"/>
</dbReference>
<keyword evidence="2" id="KW-1133">Transmembrane helix</keyword>
<dbReference type="PANTHER" id="PTHR16165:SF9">
    <property type="entry name" value="NXPE FAMILY MEMBER 3"/>
    <property type="match status" value="1"/>
</dbReference>
<dbReference type="OMA" id="DPWFCYK"/>
<dbReference type="Ensembl" id="ENSSFAT00005050789.1">
    <property type="protein sequence ID" value="ENSSFAP00005049167.1"/>
    <property type="gene ID" value="ENSSFAG00005023794.1"/>
</dbReference>
<evidence type="ECO:0000313" key="5">
    <source>
        <dbReference type="Proteomes" id="UP000472267"/>
    </source>
</evidence>
<dbReference type="AlphaFoldDB" id="A0A672J7L6"/>
<evidence type="ECO:0000256" key="1">
    <source>
        <dbReference type="ARBA" id="ARBA00005431"/>
    </source>
</evidence>
<evidence type="ECO:0000313" key="4">
    <source>
        <dbReference type="Ensembl" id="ENSSFAP00005049167.1"/>
    </source>
</evidence>
<feature type="transmembrane region" description="Helical" evidence="2">
    <location>
        <begin position="21"/>
        <end position="39"/>
    </location>
</feature>
<dbReference type="PANTHER" id="PTHR16165">
    <property type="entry name" value="NXPE FAMILY MEMBER"/>
    <property type="match status" value="1"/>
</dbReference>
<keyword evidence="2" id="KW-0472">Membrane</keyword>
<sequence length="551" mass="62696">MEVRPCQRHNVIRFVFPKYGLFTVWFSICHMCLSTFHVFQNKSKPIINTPGSVTSRHSLCSFRPISPEEALEEKSILKSITWPKSPSLGPYYTLRSTSHPACSNFTILPRRGGGSWRIGDQLEVLIQIRDYHCRPKKYGGDVLLARLHSPAREAGVAGRVVDHLNGTYSAVFPLLWRGTAKVEVTLVHSSEAVKVLSRLTSEHPDRIFFKSLFRSGSETHFAVCNVCLRPSRAPLCNYTDVRTGEPWFCYKPKNVSCDARINHSKGGFEQKLRLNEENLFVSDVNMKVPILTTGSSRVFTKPDISRWRPSGFYYHGVWRSLGGAAVQQFTPEQMTRCLQGKKVLMYGDSTIRQWFEYLNQTLPAIRQFDLHTSKQTGPLMAMDYTNNIMVTFRCHGPPIRFGLVPIGELRYIANELDSVIGGSDTVIVLGIWSHFSTFPMEVYIRRLMSIRRAVVQLLARAPETVVIVRTANLKTLTLYETLTNSDWYSMQRDKALRAVFKGTGVHLVDAWEMTLAHHLPHNLHPDRPIIKNMINVLLSYVCPAIHPSINF</sequence>
<dbReference type="Pfam" id="PF06312">
    <property type="entry name" value="Neurexophilin"/>
    <property type="match status" value="1"/>
</dbReference>
<dbReference type="Proteomes" id="UP000472267">
    <property type="component" value="Chromosome 17"/>
</dbReference>
<protein>
    <submittedName>
        <fullName evidence="4">Neurexophilin and PC-esterase domain family, member 3</fullName>
    </submittedName>
</protein>
<dbReference type="InterPro" id="IPR026845">
    <property type="entry name" value="NXPH/NXPE"/>
</dbReference>
<reference evidence="4" key="3">
    <citation type="submission" date="2025-09" db="UniProtKB">
        <authorList>
            <consortium name="Ensembl"/>
        </authorList>
    </citation>
    <scope>IDENTIFICATION</scope>
</reference>
<feature type="domain" description="NXPE C-terminal" evidence="3">
    <location>
        <begin position="318"/>
        <end position="542"/>
    </location>
</feature>
<dbReference type="Gene3D" id="2.60.40.10">
    <property type="entry name" value="Immunoglobulins"/>
    <property type="match status" value="1"/>
</dbReference>
<organism evidence="4 5">
    <name type="scientific">Salarias fasciatus</name>
    <name type="common">Jewelled blenny</name>
    <name type="synonym">Blennius fasciatus</name>
    <dbReference type="NCBI Taxonomy" id="181472"/>
    <lineage>
        <taxon>Eukaryota</taxon>
        <taxon>Metazoa</taxon>
        <taxon>Chordata</taxon>
        <taxon>Craniata</taxon>
        <taxon>Vertebrata</taxon>
        <taxon>Euteleostomi</taxon>
        <taxon>Actinopterygii</taxon>
        <taxon>Neopterygii</taxon>
        <taxon>Teleostei</taxon>
        <taxon>Neoteleostei</taxon>
        <taxon>Acanthomorphata</taxon>
        <taxon>Ovalentaria</taxon>
        <taxon>Blenniimorphae</taxon>
        <taxon>Blenniiformes</taxon>
        <taxon>Blennioidei</taxon>
        <taxon>Blenniidae</taxon>
        <taxon>Salariinae</taxon>
        <taxon>Salarias</taxon>
    </lineage>
</organism>
<keyword evidence="2" id="KW-0812">Transmembrane</keyword>
<dbReference type="SUPFAM" id="SSF52266">
    <property type="entry name" value="SGNH hydrolase"/>
    <property type="match status" value="1"/>
</dbReference>
<reference evidence="4" key="1">
    <citation type="submission" date="2019-06" db="EMBL/GenBank/DDBJ databases">
        <authorList>
            <consortium name="Wellcome Sanger Institute Data Sharing"/>
        </authorList>
    </citation>
    <scope>NUCLEOTIDE SEQUENCE [LARGE SCALE GENOMIC DNA]</scope>
</reference>
<dbReference type="SUPFAM" id="SSF81296">
    <property type="entry name" value="E set domains"/>
    <property type="match status" value="1"/>
</dbReference>